<dbReference type="PANTHER" id="PTHR30383">
    <property type="entry name" value="THIOESTERASE 1/PROTEASE 1/LYSOPHOSPHOLIPASE L1"/>
    <property type="match status" value="1"/>
</dbReference>
<dbReference type="Proteomes" id="UP000294901">
    <property type="component" value="Unassembled WGS sequence"/>
</dbReference>
<dbReference type="Pfam" id="PF13472">
    <property type="entry name" value="Lipase_GDSL_2"/>
    <property type="match status" value="1"/>
</dbReference>
<dbReference type="SUPFAM" id="SSF52266">
    <property type="entry name" value="SGNH hydrolase"/>
    <property type="match status" value="1"/>
</dbReference>
<name>A0A4R6JL90_9ACTN</name>
<reference evidence="2 3" key="1">
    <citation type="submission" date="2019-03" db="EMBL/GenBank/DDBJ databases">
        <title>Sequencing the genomes of 1000 actinobacteria strains.</title>
        <authorList>
            <person name="Klenk H.-P."/>
        </authorList>
    </citation>
    <scope>NUCLEOTIDE SEQUENCE [LARGE SCALE GENOMIC DNA]</scope>
    <source>
        <strain evidence="2 3">DSM 43805</strain>
    </source>
</reference>
<accession>A0A4R6JL90</accession>
<dbReference type="AlphaFoldDB" id="A0A4R6JL90"/>
<dbReference type="PANTHER" id="PTHR30383:SF5">
    <property type="entry name" value="SGNH HYDROLASE-TYPE ESTERASE DOMAIN-CONTAINING PROTEIN"/>
    <property type="match status" value="1"/>
</dbReference>
<evidence type="ECO:0000259" key="1">
    <source>
        <dbReference type="Pfam" id="PF13472"/>
    </source>
</evidence>
<dbReference type="GO" id="GO:0004622">
    <property type="term" value="F:phosphatidylcholine lysophospholipase activity"/>
    <property type="evidence" value="ECO:0007669"/>
    <property type="project" value="TreeGrafter"/>
</dbReference>
<evidence type="ECO:0000313" key="3">
    <source>
        <dbReference type="Proteomes" id="UP000294901"/>
    </source>
</evidence>
<gene>
    <name evidence="2" type="ORF">C8E87_0112</name>
</gene>
<dbReference type="OrthoDB" id="9794725at2"/>
<evidence type="ECO:0000313" key="2">
    <source>
        <dbReference type="EMBL" id="TDO36537.1"/>
    </source>
</evidence>
<proteinExistence type="predicted"/>
<dbReference type="EMBL" id="SNWR01000001">
    <property type="protein sequence ID" value="TDO36537.1"/>
    <property type="molecule type" value="Genomic_DNA"/>
</dbReference>
<keyword evidence="3" id="KW-1185">Reference proteome</keyword>
<dbReference type="RefSeq" id="WP_133871273.1">
    <property type="nucleotide sequence ID" value="NZ_BOMD01000102.1"/>
</dbReference>
<protein>
    <submittedName>
        <fullName evidence="2">Acyl-CoA thioesterase-1</fullName>
    </submittedName>
</protein>
<sequence length="277" mass="30186">MTTTQSLTDDERRAFIRYTHTRLWPLLQRFPVAGDLHDELLAQMVGCPAQTVRDIAAELAGQARDTAAEMLTDHRFRDMLDTLPFRPEDRIVAVGDSITADRIGWFELLSAALPSHTTVNLGVSGNTTADVLERFDLLEAARPGHVLLMLGTNDVRTHGRATGHRMATGAETERNLRALVDLIAGMGATVTAITPPAVDQRRIDATFAAGPVRWHAADIAEVAEITRKVAPACVDLHTATANEDLDAFLEADGVHPSATGQRLILTRIVEHLTKRAP</sequence>
<feature type="domain" description="SGNH hydrolase-type esterase" evidence="1">
    <location>
        <begin position="93"/>
        <end position="263"/>
    </location>
</feature>
<dbReference type="InterPro" id="IPR036514">
    <property type="entry name" value="SGNH_hydro_sf"/>
</dbReference>
<organism evidence="2 3">
    <name type="scientific">Paractinoplanes brasiliensis</name>
    <dbReference type="NCBI Taxonomy" id="52695"/>
    <lineage>
        <taxon>Bacteria</taxon>
        <taxon>Bacillati</taxon>
        <taxon>Actinomycetota</taxon>
        <taxon>Actinomycetes</taxon>
        <taxon>Micromonosporales</taxon>
        <taxon>Micromonosporaceae</taxon>
        <taxon>Paractinoplanes</taxon>
    </lineage>
</organism>
<comment type="caution">
    <text evidence="2">The sequence shown here is derived from an EMBL/GenBank/DDBJ whole genome shotgun (WGS) entry which is preliminary data.</text>
</comment>
<dbReference type="InterPro" id="IPR051532">
    <property type="entry name" value="Ester_Hydrolysis_Enzymes"/>
</dbReference>
<dbReference type="Gene3D" id="3.40.50.1110">
    <property type="entry name" value="SGNH hydrolase"/>
    <property type="match status" value="1"/>
</dbReference>
<dbReference type="InterPro" id="IPR013830">
    <property type="entry name" value="SGNH_hydro"/>
</dbReference>